<dbReference type="InterPro" id="IPR036770">
    <property type="entry name" value="Ankyrin_rpt-contain_sf"/>
</dbReference>
<evidence type="ECO:0000313" key="4">
    <source>
        <dbReference type="EMBL" id="CAE7759929.1"/>
    </source>
</evidence>
<accession>A0A812XZN9</accession>
<dbReference type="PANTHER" id="PTHR23206">
    <property type="entry name" value="MASK PROTEIN"/>
    <property type="match status" value="1"/>
</dbReference>
<dbReference type="InterPro" id="IPR051631">
    <property type="entry name" value="Ankyrin-KH/SAM_domain"/>
</dbReference>
<dbReference type="AlphaFoldDB" id="A0A812XZN9"/>
<proteinExistence type="predicted"/>
<feature type="repeat" description="ANK" evidence="3">
    <location>
        <begin position="36"/>
        <end position="68"/>
    </location>
</feature>
<keyword evidence="2 3" id="KW-0040">ANK repeat</keyword>
<evidence type="ECO:0000256" key="3">
    <source>
        <dbReference type="PROSITE-ProRule" id="PRU00023"/>
    </source>
</evidence>
<dbReference type="Gene3D" id="1.25.40.20">
    <property type="entry name" value="Ankyrin repeat-containing domain"/>
    <property type="match status" value="1"/>
</dbReference>
<reference evidence="4" key="1">
    <citation type="submission" date="2021-02" db="EMBL/GenBank/DDBJ databases">
        <authorList>
            <person name="Dougan E. K."/>
            <person name="Rhodes N."/>
            <person name="Thang M."/>
            <person name="Chan C."/>
        </authorList>
    </citation>
    <scope>NUCLEOTIDE SEQUENCE</scope>
</reference>
<keyword evidence="5" id="KW-1185">Reference proteome</keyword>
<sequence length="98" mass="10293">MTATRYFACCVMQIVNGLLYNQDLGYTDLIDATDENGNTALIYASAKGFRQSTAALLRSGADPDVANQGHGGRTPLMEAAGAGHKDLVSALRLSNATV</sequence>
<organism evidence="4 5">
    <name type="scientific">Symbiodinium pilosum</name>
    <name type="common">Dinoflagellate</name>
    <dbReference type="NCBI Taxonomy" id="2952"/>
    <lineage>
        <taxon>Eukaryota</taxon>
        <taxon>Sar</taxon>
        <taxon>Alveolata</taxon>
        <taxon>Dinophyceae</taxon>
        <taxon>Suessiales</taxon>
        <taxon>Symbiodiniaceae</taxon>
        <taxon>Symbiodinium</taxon>
    </lineage>
</organism>
<protein>
    <submittedName>
        <fullName evidence="4">ANKHD1 protein</fullName>
    </submittedName>
</protein>
<dbReference type="PROSITE" id="PS50088">
    <property type="entry name" value="ANK_REPEAT"/>
    <property type="match status" value="2"/>
</dbReference>
<feature type="non-terminal residue" evidence="4">
    <location>
        <position position="98"/>
    </location>
</feature>
<comment type="caution">
    <text evidence="4">The sequence shown here is derived from an EMBL/GenBank/DDBJ whole genome shotgun (WGS) entry which is preliminary data.</text>
</comment>
<dbReference type="SMART" id="SM00248">
    <property type="entry name" value="ANK"/>
    <property type="match status" value="2"/>
</dbReference>
<dbReference type="InterPro" id="IPR002110">
    <property type="entry name" value="Ankyrin_rpt"/>
</dbReference>
<dbReference type="Proteomes" id="UP000649617">
    <property type="component" value="Unassembled WGS sequence"/>
</dbReference>
<keyword evidence="1" id="KW-0677">Repeat</keyword>
<name>A0A812XZN9_SYMPI</name>
<dbReference type="SUPFAM" id="SSF48403">
    <property type="entry name" value="Ankyrin repeat"/>
    <property type="match status" value="1"/>
</dbReference>
<feature type="repeat" description="ANK" evidence="3">
    <location>
        <begin position="71"/>
        <end position="98"/>
    </location>
</feature>
<evidence type="ECO:0000313" key="5">
    <source>
        <dbReference type="Proteomes" id="UP000649617"/>
    </source>
</evidence>
<gene>
    <name evidence="4" type="primary">ANKHD1</name>
    <name evidence="4" type="ORF">SPIL2461_LOCUS22151</name>
</gene>
<dbReference type="PROSITE" id="PS50297">
    <property type="entry name" value="ANK_REP_REGION"/>
    <property type="match status" value="2"/>
</dbReference>
<dbReference type="EMBL" id="CAJNIZ010046948">
    <property type="protein sequence ID" value="CAE7759929.1"/>
    <property type="molecule type" value="Genomic_DNA"/>
</dbReference>
<evidence type="ECO:0000256" key="2">
    <source>
        <dbReference type="ARBA" id="ARBA00023043"/>
    </source>
</evidence>
<dbReference type="OrthoDB" id="436785at2759"/>
<evidence type="ECO:0000256" key="1">
    <source>
        <dbReference type="ARBA" id="ARBA00022737"/>
    </source>
</evidence>
<dbReference type="Pfam" id="PF12796">
    <property type="entry name" value="Ank_2"/>
    <property type="match status" value="1"/>
</dbReference>
<dbReference type="PANTHER" id="PTHR23206:SF8">
    <property type="entry name" value="ANKYRIN REPEAT AND KH DOMAIN-CONTAINING 1"/>
    <property type="match status" value="1"/>
</dbReference>